<sequence length="259" mass="28816">MNTNELSTKGPVALKNVAAFMKLTMRLVDREPQESGFGVCHGFSGYGKTKASIFAQNRTGAIRIEVRDSWTRKTLLTSILKELMVKPSKGDTIPDLSARAIRALGEDVRRPLFVDEADRLVDKRMIELVLELQECSGVPVILIGEENLPDKLARVERVYSRVLDWFTAQPCDLDDTRQLANAFAPAVSLTDDLLDEIRRKSGGRARRIINNLGYAKEIARNNNVATLDRATWGFHAYDTGTAPKTRSAQAIEENIARSA</sequence>
<reference evidence="3" key="1">
    <citation type="submission" date="2016-10" db="EMBL/GenBank/DDBJ databases">
        <authorList>
            <person name="Varghese N."/>
            <person name="Submissions S."/>
        </authorList>
    </citation>
    <scope>NUCLEOTIDE SEQUENCE [LARGE SCALE GENOMIC DNA]</scope>
    <source>
        <strain evidence="3">DSM 123</strain>
    </source>
</reference>
<dbReference type="InterPro" id="IPR027417">
    <property type="entry name" value="P-loop_NTPase"/>
</dbReference>
<evidence type="ECO:0000313" key="2">
    <source>
        <dbReference type="EMBL" id="SEP12035.1"/>
    </source>
</evidence>
<evidence type="ECO:0000259" key="1">
    <source>
        <dbReference type="Pfam" id="PF13401"/>
    </source>
</evidence>
<dbReference type="SUPFAM" id="SSF52540">
    <property type="entry name" value="P-loop containing nucleoside triphosphate hydrolases"/>
    <property type="match status" value="1"/>
</dbReference>
<protein>
    <submittedName>
        <fullName evidence="2">AAA domain-containing protein</fullName>
    </submittedName>
</protein>
<gene>
    <name evidence="2" type="ORF">SAMN05444123_108141</name>
</gene>
<dbReference type="Gene3D" id="3.40.50.300">
    <property type="entry name" value="P-loop containing nucleotide triphosphate hydrolases"/>
    <property type="match status" value="1"/>
</dbReference>
<dbReference type="InterPro" id="IPR049945">
    <property type="entry name" value="AAA_22"/>
</dbReference>
<dbReference type="PANTHER" id="PTHR35894">
    <property type="entry name" value="GENERAL SECRETION PATHWAY PROTEIN A-RELATED"/>
    <property type="match status" value="1"/>
</dbReference>
<feature type="domain" description="ORC1/DEAH AAA+ ATPase" evidence="1">
    <location>
        <begin position="34"/>
        <end position="152"/>
    </location>
</feature>
<dbReference type="RefSeq" id="WP_092685211.1">
    <property type="nucleotide sequence ID" value="NZ_FODT01000008.1"/>
</dbReference>
<name>A0A1H8V9F2_9BRAD</name>
<dbReference type="PANTHER" id="PTHR35894:SF5">
    <property type="entry name" value="MU-LIKE PROPHAGE FLUMU DNA TRANSPOSITION PROTEIN B"/>
    <property type="match status" value="1"/>
</dbReference>
<dbReference type="OrthoDB" id="9797061at2"/>
<dbReference type="EMBL" id="FODT01000008">
    <property type="protein sequence ID" value="SEP12035.1"/>
    <property type="molecule type" value="Genomic_DNA"/>
</dbReference>
<proteinExistence type="predicted"/>
<evidence type="ECO:0000313" key="3">
    <source>
        <dbReference type="Proteomes" id="UP000199615"/>
    </source>
</evidence>
<dbReference type="GO" id="GO:0016887">
    <property type="term" value="F:ATP hydrolysis activity"/>
    <property type="evidence" value="ECO:0007669"/>
    <property type="project" value="InterPro"/>
</dbReference>
<dbReference type="AlphaFoldDB" id="A0A1H8V9F2"/>
<accession>A0A1H8V9F2</accession>
<dbReference type="Pfam" id="PF13401">
    <property type="entry name" value="AAA_22"/>
    <property type="match status" value="1"/>
</dbReference>
<dbReference type="InterPro" id="IPR052026">
    <property type="entry name" value="ExeA_AAA_ATPase_DNA-bind"/>
</dbReference>
<dbReference type="Proteomes" id="UP000199615">
    <property type="component" value="Unassembled WGS sequence"/>
</dbReference>
<keyword evidence="3" id="KW-1185">Reference proteome</keyword>
<organism evidence="2 3">
    <name type="scientific">Rhodopseudomonas pseudopalustris</name>
    <dbReference type="NCBI Taxonomy" id="1513892"/>
    <lineage>
        <taxon>Bacteria</taxon>
        <taxon>Pseudomonadati</taxon>
        <taxon>Pseudomonadota</taxon>
        <taxon>Alphaproteobacteria</taxon>
        <taxon>Hyphomicrobiales</taxon>
        <taxon>Nitrobacteraceae</taxon>
        <taxon>Rhodopseudomonas</taxon>
    </lineage>
</organism>